<reference evidence="8" key="1">
    <citation type="submission" date="2023-06" db="EMBL/GenBank/DDBJ databases">
        <title>Genomic of Agaribacillus aureum.</title>
        <authorList>
            <person name="Wang G."/>
        </authorList>
    </citation>
    <scope>NUCLEOTIDE SEQUENCE</scope>
    <source>
        <strain evidence="8">BMA12</strain>
    </source>
</reference>
<dbReference type="PANTHER" id="PTHR11562">
    <property type="entry name" value="CATION EFFLUX PROTEIN/ ZINC TRANSPORTER"/>
    <property type="match status" value="1"/>
</dbReference>
<evidence type="ECO:0000256" key="3">
    <source>
        <dbReference type="ARBA" id="ARBA00022906"/>
    </source>
</evidence>
<comment type="subcellular location">
    <subcellularLocation>
        <location evidence="1">Membrane</location>
        <topology evidence="1">Multi-pass membrane protein</topology>
    </subcellularLocation>
</comment>
<dbReference type="Pfam" id="PF01545">
    <property type="entry name" value="Cation_efflux"/>
    <property type="match status" value="1"/>
</dbReference>
<dbReference type="InterPro" id="IPR058533">
    <property type="entry name" value="Cation_efflux_TM"/>
</dbReference>
<evidence type="ECO:0000256" key="5">
    <source>
        <dbReference type="ARBA" id="ARBA00023136"/>
    </source>
</evidence>
<evidence type="ECO:0000256" key="2">
    <source>
        <dbReference type="ARBA" id="ARBA00022692"/>
    </source>
</evidence>
<comment type="caution">
    <text evidence="8">The sequence shown here is derived from an EMBL/GenBank/DDBJ whole genome shotgun (WGS) entry which is preliminary data.</text>
</comment>
<dbReference type="InterPro" id="IPR050681">
    <property type="entry name" value="CDF/SLC30A"/>
</dbReference>
<feature type="transmembrane region" description="Helical" evidence="6">
    <location>
        <begin position="30"/>
        <end position="52"/>
    </location>
</feature>
<feature type="transmembrane region" description="Helical" evidence="6">
    <location>
        <begin position="129"/>
        <end position="153"/>
    </location>
</feature>
<dbReference type="EMBL" id="JAUJEB010000006">
    <property type="protein sequence ID" value="MDN5215348.1"/>
    <property type="molecule type" value="Genomic_DNA"/>
</dbReference>
<keyword evidence="4 6" id="KW-1133">Transmembrane helix</keyword>
<proteinExistence type="predicted"/>
<accession>A0ABT8LCI4</accession>
<dbReference type="NCBIfam" id="TIGR01297">
    <property type="entry name" value="CDF"/>
    <property type="match status" value="1"/>
</dbReference>
<evidence type="ECO:0000256" key="4">
    <source>
        <dbReference type="ARBA" id="ARBA00022989"/>
    </source>
</evidence>
<feature type="transmembrane region" description="Helical" evidence="6">
    <location>
        <begin position="193"/>
        <end position="214"/>
    </location>
</feature>
<keyword evidence="2 6" id="KW-0812">Transmembrane</keyword>
<evidence type="ECO:0000256" key="6">
    <source>
        <dbReference type="SAM" id="Phobius"/>
    </source>
</evidence>
<keyword evidence="3" id="KW-0813">Transport</keyword>
<feature type="transmembrane region" description="Helical" evidence="6">
    <location>
        <begin position="165"/>
        <end position="187"/>
    </location>
</feature>
<dbReference type="RefSeq" id="WP_346760683.1">
    <property type="nucleotide sequence ID" value="NZ_JAUJEB010000006.1"/>
</dbReference>
<dbReference type="PANTHER" id="PTHR11562:SF17">
    <property type="entry name" value="RE54080P-RELATED"/>
    <property type="match status" value="1"/>
</dbReference>
<dbReference type="SUPFAM" id="SSF161111">
    <property type="entry name" value="Cation efflux protein transmembrane domain-like"/>
    <property type="match status" value="1"/>
</dbReference>
<keyword evidence="3" id="KW-0862">Zinc</keyword>
<evidence type="ECO:0000313" key="9">
    <source>
        <dbReference type="Proteomes" id="UP001172083"/>
    </source>
</evidence>
<organism evidence="8 9">
    <name type="scientific">Agaribacillus aureus</name>
    <dbReference type="NCBI Taxonomy" id="3051825"/>
    <lineage>
        <taxon>Bacteria</taxon>
        <taxon>Pseudomonadati</taxon>
        <taxon>Bacteroidota</taxon>
        <taxon>Cytophagia</taxon>
        <taxon>Cytophagales</taxon>
        <taxon>Splendidivirgaceae</taxon>
        <taxon>Agaribacillus</taxon>
    </lineage>
</organism>
<dbReference type="InterPro" id="IPR002524">
    <property type="entry name" value="Cation_efflux"/>
</dbReference>
<feature type="domain" description="Cation efflux protein transmembrane" evidence="7">
    <location>
        <begin position="32"/>
        <end position="222"/>
    </location>
</feature>
<evidence type="ECO:0000256" key="1">
    <source>
        <dbReference type="ARBA" id="ARBA00004141"/>
    </source>
</evidence>
<evidence type="ECO:0000313" key="8">
    <source>
        <dbReference type="EMBL" id="MDN5215348.1"/>
    </source>
</evidence>
<keyword evidence="3" id="KW-0406">Ion transport</keyword>
<dbReference type="InterPro" id="IPR027469">
    <property type="entry name" value="Cation_efflux_TMD_sf"/>
</dbReference>
<sequence length="305" mass="34198">MNNNEPIAKYIPISIGKVNFKMARLSKKKALTICIALTLTVMLVEIIFSYITRSLMLFSDGLHMLSHALSLAISLIAIIIAGKKASKAYPFGYGRIEIIAALINGVGLLFFTFYIFYESTLRIIDPQEINIFETMGIAVLGLIVNLLTAWILYLAGLEDLNTKSAFLHLLADTFSSIAIVLGCFIIKYTNWFVIDPILSIIVGVVIAKWAIGLMRDAINILLHKTPEKIKTEEIVNELRQKYNQSVALTNVKVWEMHNNEIAVAATLLLNPMTVAESATVSRNLKHWLTQRFGITAFFLDWEEKS</sequence>
<evidence type="ECO:0000259" key="7">
    <source>
        <dbReference type="Pfam" id="PF01545"/>
    </source>
</evidence>
<name>A0ABT8LCI4_9BACT</name>
<keyword evidence="9" id="KW-1185">Reference proteome</keyword>
<gene>
    <name evidence="8" type="ORF">QQ020_24930</name>
</gene>
<keyword evidence="5 6" id="KW-0472">Membrane</keyword>
<feature type="transmembrane region" description="Helical" evidence="6">
    <location>
        <begin position="94"/>
        <end position="117"/>
    </location>
</feature>
<protein>
    <submittedName>
        <fullName evidence="8">Cation diffusion facilitator family transporter</fullName>
    </submittedName>
</protein>
<dbReference type="Gene3D" id="1.20.1510.10">
    <property type="entry name" value="Cation efflux protein transmembrane domain"/>
    <property type="match status" value="1"/>
</dbReference>
<dbReference type="Proteomes" id="UP001172083">
    <property type="component" value="Unassembled WGS sequence"/>
</dbReference>
<keyword evidence="3" id="KW-0864">Zinc transport</keyword>
<feature type="transmembrane region" description="Helical" evidence="6">
    <location>
        <begin position="64"/>
        <end position="82"/>
    </location>
</feature>